<gene>
    <name evidence="1" type="ORF">EHO51_10870</name>
</gene>
<dbReference type="Proteomes" id="UP000273982">
    <property type="component" value="Chromosome"/>
</dbReference>
<name>A0A3G8M8S2_9HYPH</name>
<reference evidence="1 2" key="1">
    <citation type="submission" date="2018-11" db="EMBL/GenBank/DDBJ databases">
        <title>Genome squencing of methanotrophic bacteria isolated from alkaline groundwater in Korea.</title>
        <authorList>
            <person name="Nguyen L.N."/>
        </authorList>
    </citation>
    <scope>NUCLEOTIDE SEQUENCE [LARGE SCALE GENOMIC DNA]</scope>
    <source>
        <strain evidence="1 2">GW6</strain>
    </source>
</reference>
<evidence type="ECO:0000313" key="2">
    <source>
        <dbReference type="Proteomes" id="UP000273982"/>
    </source>
</evidence>
<dbReference type="RefSeq" id="WP_124738918.1">
    <property type="nucleotide sequence ID" value="NZ_CP034086.1"/>
</dbReference>
<dbReference type="AlphaFoldDB" id="A0A3G8M8S2"/>
<evidence type="ECO:0000313" key="1">
    <source>
        <dbReference type="EMBL" id="AZG77198.1"/>
    </source>
</evidence>
<organism evidence="1 2">
    <name type="scientific">Methylocystis rosea</name>
    <dbReference type="NCBI Taxonomy" id="173366"/>
    <lineage>
        <taxon>Bacteria</taxon>
        <taxon>Pseudomonadati</taxon>
        <taxon>Pseudomonadota</taxon>
        <taxon>Alphaproteobacteria</taxon>
        <taxon>Hyphomicrobiales</taxon>
        <taxon>Methylocystaceae</taxon>
        <taxon>Methylocystis</taxon>
    </lineage>
</organism>
<dbReference type="KEGG" id="mros:EHO51_10870"/>
<accession>A0A3G8M8S2</accession>
<sequence>MAITLTPDQKAWLQAHVATGDFPSIEEAARQLIDERIVERELEKDDLVWAKPLVEEGLAALERGEFISLEEHRARNAARLAALKGR</sequence>
<proteinExistence type="predicted"/>
<dbReference type="EMBL" id="CP034086">
    <property type="protein sequence ID" value="AZG77198.1"/>
    <property type="molecule type" value="Genomic_DNA"/>
</dbReference>
<protein>
    <recommendedName>
        <fullName evidence="3">Type II toxin-antitoxin system ParD family antitoxin</fullName>
    </recommendedName>
</protein>
<evidence type="ECO:0008006" key="3">
    <source>
        <dbReference type="Google" id="ProtNLM"/>
    </source>
</evidence>